<keyword evidence="4" id="KW-0285">Flavoprotein</keyword>
<feature type="domain" description="NADH:flavin oxidoreductase/NADH oxidase N-terminal" evidence="10">
    <location>
        <begin position="1"/>
        <end position="148"/>
    </location>
</feature>
<dbReference type="Gene3D" id="3.40.50.720">
    <property type="entry name" value="NAD(P)-binding Rossmann-like Domain"/>
    <property type="match status" value="1"/>
</dbReference>
<protein>
    <recommendedName>
        <fullName evidence="10">NADH:flavin oxidoreductase/NADH oxidase N-terminal domain-containing protein</fullName>
    </recommendedName>
</protein>
<sequence length="250" mass="28080">YNQRTDEYGGSWENKTRFARETIEKIRDNIGDNPLFIRISAEELLEDGLKIEDQKKVAVLYEKAGVDCIDVSQGIQVRTPRGINMPTYVPAGGFIHYPEAIKKVVNIPVIGVGNIIHPEMADDFIQQGKADLINMGRQLICDPETPNKYFNKQIEDIKHCIGCLIGCGGVCVLNPYKRHNYKELVKAEVSKKIVVLGGGIAGMELARVAKLRGHDVEIYEKADKLGGLMHILAAEYMKERYMNIVTFQKT</sequence>
<reference evidence="11" key="1">
    <citation type="journal article" date="2014" name="Front. Microbiol.">
        <title>High frequency of phylogenetically diverse reductive dehalogenase-homologous genes in deep subseafloor sedimentary metagenomes.</title>
        <authorList>
            <person name="Kawai M."/>
            <person name="Futagami T."/>
            <person name="Toyoda A."/>
            <person name="Takaki Y."/>
            <person name="Nishi S."/>
            <person name="Hori S."/>
            <person name="Arai W."/>
            <person name="Tsubouchi T."/>
            <person name="Morono Y."/>
            <person name="Uchiyama I."/>
            <person name="Ito T."/>
            <person name="Fujiyama A."/>
            <person name="Inagaki F."/>
            <person name="Takami H."/>
        </authorList>
    </citation>
    <scope>NUCLEOTIDE SEQUENCE</scope>
    <source>
        <strain evidence="11">Expedition CK06-06</strain>
    </source>
</reference>
<dbReference type="InterPro" id="IPR036188">
    <property type="entry name" value="FAD/NAD-bd_sf"/>
</dbReference>
<comment type="cofactor">
    <cofactor evidence="2">
        <name>[4Fe-4S] cluster</name>
        <dbReference type="ChEBI" id="CHEBI:49883"/>
    </cofactor>
</comment>
<dbReference type="SUPFAM" id="SSF51395">
    <property type="entry name" value="FMN-linked oxidoreductases"/>
    <property type="match status" value="1"/>
</dbReference>
<dbReference type="SUPFAM" id="SSF51905">
    <property type="entry name" value="FAD/NAD(P)-binding domain"/>
    <property type="match status" value="1"/>
</dbReference>
<comment type="caution">
    <text evidence="11">The sequence shown here is derived from an EMBL/GenBank/DDBJ whole genome shotgun (WGS) entry which is preliminary data.</text>
</comment>
<dbReference type="PANTHER" id="PTHR42917">
    <property type="entry name" value="2,4-DIENOYL-COA REDUCTASE"/>
    <property type="match status" value="1"/>
</dbReference>
<evidence type="ECO:0000256" key="4">
    <source>
        <dbReference type="ARBA" id="ARBA00022630"/>
    </source>
</evidence>
<keyword evidence="6" id="KW-0479">Metal-binding</keyword>
<dbReference type="AlphaFoldDB" id="X1KMS7"/>
<keyword evidence="8" id="KW-0408">Iron</keyword>
<comment type="cofactor">
    <cofactor evidence="1">
        <name>FMN</name>
        <dbReference type="ChEBI" id="CHEBI:58210"/>
    </cofactor>
</comment>
<dbReference type="Gene3D" id="3.20.20.70">
    <property type="entry name" value="Aldolase class I"/>
    <property type="match status" value="1"/>
</dbReference>
<feature type="non-terminal residue" evidence="11">
    <location>
        <position position="1"/>
    </location>
</feature>
<gene>
    <name evidence="11" type="ORF">S03H2_57707</name>
</gene>
<keyword evidence="5" id="KW-0288">FMN</keyword>
<evidence type="ECO:0000313" key="11">
    <source>
        <dbReference type="EMBL" id="GAH83363.1"/>
    </source>
</evidence>
<dbReference type="GO" id="GO:0016491">
    <property type="term" value="F:oxidoreductase activity"/>
    <property type="evidence" value="ECO:0007669"/>
    <property type="project" value="UniProtKB-KW"/>
</dbReference>
<dbReference type="GO" id="GO:0051536">
    <property type="term" value="F:iron-sulfur cluster binding"/>
    <property type="evidence" value="ECO:0007669"/>
    <property type="project" value="UniProtKB-KW"/>
</dbReference>
<evidence type="ECO:0000256" key="2">
    <source>
        <dbReference type="ARBA" id="ARBA00001966"/>
    </source>
</evidence>
<dbReference type="PANTHER" id="PTHR42917:SF2">
    <property type="entry name" value="2,4-DIENOYL-COA REDUCTASE [(2E)-ENOYL-COA-PRODUCING]"/>
    <property type="match status" value="1"/>
</dbReference>
<dbReference type="GO" id="GO:0010181">
    <property type="term" value="F:FMN binding"/>
    <property type="evidence" value="ECO:0007669"/>
    <property type="project" value="InterPro"/>
</dbReference>
<keyword evidence="9" id="KW-0411">Iron-sulfur</keyword>
<organism evidence="11">
    <name type="scientific">marine sediment metagenome</name>
    <dbReference type="NCBI Taxonomy" id="412755"/>
    <lineage>
        <taxon>unclassified sequences</taxon>
        <taxon>metagenomes</taxon>
        <taxon>ecological metagenomes</taxon>
    </lineage>
</organism>
<dbReference type="InterPro" id="IPR013785">
    <property type="entry name" value="Aldolase_TIM"/>
</dbReference>
<keyword evidence="7" id="KW-0560">Oxidoreductase</keyword>
<proteinExistence type="inferred from homology"/>
<dbReference type="GO" id="GO:0046872">
    <property type="term" value="F:metal ion binding"/>
    <property type="evidence" value="ECO:0007669"/>
    <property type="project" value="UniProtKB-KW"/>
</dbReference>
<dbReference type="Pfam" id="PF00724">
    <property type="entry name" value="Oxidored_FMN"/>
    <property type="match status" value="1"/>
</dbReference>
<evidence type="ECO:0000256" key="1">
    <source>
        <dbReference type="ARBA" id="ARBA00001917"/>
    </source>
</evidence>
<evidence type="ECO:0000256" key="8">
    <source>
        <dbReference type="ARBA" id="ARBA00023004"/>
    </source>
</evidence>
<evidence type="ECO:0000256" key="9">
    <source>
        <dbReference type="ARBA" id="ARBA00023014"/>
    </source>
</evidence>
<evidence type="ECO:0000256" key="6">
    <source>
        <dbReference type="ARBA" id="ARBA00022723"/>
    </source>
</evidence>
<evidence type="ECO:0000256" key="3">
    <source>
        <dbReference type="ARBA" id="ARBA00011048"/>
    </source>
</evidence>
<dbReference type="InterPro" id="IPR001155">
    <property type="entry name" value="OxRdtase_FMN_N"/>
</dbReference>
<dbReference type="EMBL" id="BARU01037001">
    <property type="protein sequence ID" value="GAH83363.1"/>
    <property type="molecule type" value="Genomic_DNA"/>
</dbReference>
<name>X1KMS7_9ZZZZ</name>
<evidence type="ECO:0000256" key="7">
    <source>
        <dbReference type="ARBA" id="ARBA00023002"/>
    </source>
</evidence>
<accession>X1KMS7</accession>
<comment type="similarity">
    <text evidence="3">In the N-terminal section; belongs to the NADH:flavin oxidoreductase/NADH oxidase family.</text>
</comment>
<dbReference type="Pfam" id="PF13450">
    <property type="entry name" value="NAD_binding_8"/>
    <property type="match status" value="1"/>
</dbReference>
<evidence type="ECO:0000256" key="5">
    <source>
        <dbReference type="ARBA" id="ARBA00022643"/>
    </source>
</evidence>
<dbReference type="PRINTS" id="PR00419">
    <property type="entry name" value="ADXRDTASE"/>
</dbReference>
<dbReference type="InterPro" id="IPR051793">
    <property type="entry name" value="NADH:flavin_oxidoreductase"/>
</dbReference>
<feature type="non-terminal residue" evidence="11">
    <location>
        <position position="250"/>
    </location>
</feature>
<evidence type="ECO:0000259" key="10">
    <source>
        <dbReference type="Pfam" id="PF00724"/>
    </source>
</evidence>